<organism evidence="3">
    <name type="scientific">Lacrimispora sp. BS-2</name>
    <dbReference type="NCBI Taxonomy" id="3151850"/>
    <lineage>
        <taxon>Bacteria</taxon>
        <taxon>Bacillati</taxon>
        <taxon>Bacillota</taxon>
        <taxon>Clostridia</taxon>
        <taxon>Lachnospirales</taxon>
        <taxon>Lachnospiraceae</taxon>
        <taxon>Lacrimispora</taxon>
    </lineage>
</organism>
<dbReference type="InterPro" id="IPR013216">
    <property type="entry name" value="Methyltransf_11"/>
</dbReference>
<keyword evidence="3" id="KW-0489">Methyltransferase</keyword>
<name>A0AAU7PRM8_9FIRM</name>
<protein>
    <submittedName>
        <fullName evidence="3">Class I SAM-dependent methyltransferase</fullName>
        <ecNumber evidence="3">2.1.-.-</ecNumber>
    </submittedName>
</protein>
<dbReference type="RefSeq" id="WP_349947630.1">
    <property type="nucleotide sequence ID" value="NZ_CP157940.1"/>
</dbReference>
<dbReference type="Pfam" id="PF08241">
    <property type="entry name" value="Methyltransf_11"/>
    <property type="match status" value="1"/>
</dbReference>
<evidence type="ECO:0000259" key="2">
    <source>
        <dbReference type="Pfam" id="PF08241"/>
    </source>
</evidence>
<dbReference type="PANTHER" id="PTHR44068:SF11">
    <property type="entry name" value="GERANYL DIPHOSPHATE 2-C-METHYLTRANSFERASE"/>
    <property type="match status" value="1"/>
</dbReference>
<sequence>MKLEKMGDFFDRRLDGYEDHQLNCIDSAKIFYPYTASQLPMTKGCKVLDLGCGTGLELNEYFKVNPHAVITGIDLASGMLKALKAKFPDKQLILINGSYFEVPFGENVYDAAVSVESLHHFTLEQKILLYKKLHGSLKEGGYFILTDYMAENDEEEEKSFLELSRLKKELGISDDEFYHYDTPFTREHETEALLSGGFSKVEFLNNWHSTNILKAYK</sequence>
<accession>A0AAU7PRM8</accession>
<dbReference type="SUPFAM" id="SSF53335">
    <property type="entry name" value="S-adenosyl-L-methionine-dependent methyltransferases"/>
    <property type="match status" value="1"/>
</dbReference>
<dbReference type="EC" id="2.1.-.-" evidence="3"/>
<evidence type="ECO:0000256" key="1">
    <source>
        <dbReference type="ARBA" id="ARBA00022679"/>
    </source>
</evidence>
<reference evidence="3" key="1">
    <citation type="submission" date="2024-06" db="EMBL/GenBank/DDBJ databases">
        <title>Lacrimispora cavernae sp. nov., a novel anaerobe isolated from bat guano pile inside a cave.</title>
        <authorList>
            <person name="Miller S.L."/>
            <person name="Lu N."/>
            <person name="King J."/>
            <person name="Sankaranarayanan K."/>
            <person name="Lawson P.A."/>
        </authorList>
    </citation>
    <scope>NUCLEOTIDE SEQUENCE</scope>
    <source>
        <strain evidence="3">BS-2</strain>
    </source>
</reference>
<dbReference type="EMBL" id="CP157940">
    <property type="protein sequence ID" value="XBS54943.1"/>
    <property type="molecule type" value="Genomic_DNA"/>
</dbReference>
<dbReference type="InterPro" id="IPR050447">
    <property type="entry name" value="Erg6_SMT_methyltransf"/>
</dbReference>
<keyword evidence="1 3" id="KW-0808">Transferase</keyword>
<dbReference type="Gene3D" id="3.40.50.150">
    <property type="entry name" value="Vaccinia Virus protein VP39"/>
    <property type="match status" value="1"/>
</dbReference>
<dbReference type="CDD" id="cd02440">
    <property type="entry name" value="AdoMet_MTases"/>
    <property type="match status" value="1"/>
</dbReference>
<evidence type="ECO:0000313" key="3">
    <source>
        <dbReference type="EMBL" id="XBS54943.1"/>
    </source>
</evidence>
<proteinExistence type="predicted"/>
<dbReference type="InterPro" id="IPR029063">
    <property type="entry name" value="SAM-dependent_MTases_sf"/>
</dbReference>
<dbReference type="GO" id="GO:0032259">
    <property type="term" value="P:methylation"/>
    <property type="evidence" value="ECO:0007669"/>
    <property type="project" value="UniProtKB-KW"/>
</dbReference>
<dbReference type="GO" id="GO:0008757">
    <property type="term" value="F:S-adenosylmethionine-dependent methyltransferase activity"/>
    <property type="evidence" value="ECO:0007669"/>
    <property type="project" value="InterPro"/>
</dbReference>
<feature type="domain" description="Methyltransferase type 11" evidence="2">
    <location>
        <begin position="48"/>
        <end position="145"/>
    </location>
</feature>
<dbReference type="PANTHER" id="PTHR44068">
    <property type="entry name" value="ZGC:194242"/>
    <property type="match status" value="1"/>
</dbReference>
<dbReference type="AlphaFoldDB" id="A0AAU7PRM8"/>
<gene>
    <name evidence="3" type="ORF">ABFV83_03865</name>
</gene>